<reference evidence="3" key="1">
    <citation type="submission" date="2016-10" db="EMBL/GenBank/DDBJ databases">
        <authorList>
            <person name="Varghese N."/>
            <person name="Submissions S."/>
        </authorList>
    </citation>
    <scope>NUCLEOTIDE SEQUENCE [LARGE SCALE GENOMIC DNA]</scope>
    <source>
        <strain evidence="3">DSM 46732</strain>
    </source>
</reference>
<dbReference type="AlphaFoldDB" id="A0A1H0WYN0"/>
<feature type="compositionally biased region" description="Polar residues" evidence="1">
    <location>
        <begin position="79"/>
        <end position="116"/>
    </location>
</feature>
<organism evidence="2 3">
    <name type="scientific">Actinopolyspora xinjiangensis</name>
    <dbReference type="NCBI Taxonomy" id="405564"/>
    <lineage>
        <taxon>Bacteria</taxon>
        <taxon>Bacillati</taxon>
        <taxon>Actinomycetota</taxon>
        <taxon>Actinomycetes</taxon>
        <taxon>Actinopolysporales</taxon>
        <taxon>Actinopolysporaceae</taxon>
        <taxon>Actinopolyspora</taxon>
    </lineage>
</organism>
<name>A0A1H0WYN0_9ACTN</name>
<dbReference type="Proteomes" id="UP000199497">
    <property type="component" value="Unassembled WGS sequence"/>
</dbReference>
<keyword evidence="3" id="KW-1185">Reference proteome</keyword>
<evidence type="ECO:0000313" key="2">
    <source>
        <dbReference type="EMBL" id="SDP95752.1"/>
    </source>
</evidence>
<gene>
    <name evidence="2" type="ORF">SAMN04487905_11838</name>
</gene>
<evidence type="ECO:0000256" key="1">
    <source>
        <dbReference type="SAM" id="MobiDB-lite"/>
    </source>
</evidence>
<evidence type="ECO:0000313" key="3">
    <source>
        <dbReference type="Proteomes" id="UP000199497"/>
    </source>
</evidence>
<protein>
    <submittedName>
        <fullName evidence="2">Uncharacterized protein</fullName>
    </submittedName>
</protein>
<sequence length="116" mass="12475">MRCDVTLDDHSVSVLVRVRRMMGGDEWAPVLDSLGALTEKSLSVSDSGDRYRMIDTTRTNASVIVVLVLTSDHDGPTTRPWSGSTLRSVSRAPANSPSSTSGLSDENTTGKYMTSP</sequence>
<dbReference type="EMBL" id="FNJR01000018">
    <property type="protein sequence ID" value="SDP95752.1"/>
    <property type="molecule type" value="Genomic_DNA"/>
</dbReference>
<feature type="region of interest" description="Disordered" evidence="1">
    <location>
        <begin position="72"/>
        <end position="116"/>
    </location>
</feature>
<proteinExistence type="predicted"/>
<accession>A0A1H0WYN0</accession>